<dbReference type="InterPro" id="IPR036097">
    <property type="entry name" value="HisK_dim/P_sf"/>
</dbReference>
<dbReference type="PANTHER" id="PTHR42878:SF15">
    <property type="entry name" value="BACTERIOPHYTOCHROME"/>
    <property type="match status" value="1"/>
</dbReference>
<evidence type="ECO:0000313" key="8">
    <source>
        <dbReference type="EMBL" id="RAR77310.1"/>
    </source>
</evidence>
<keyword evidence="6" id="KW-0175">Coiled coil</keyword>
<evidence type="ECO:0000256" key="1">
    <source>
        <dbReference type="ARBA" id="ARBA00000085"/>
    </source>
</evidence>
<evidence type="ECO:0000256" key="4">
    <source>
        <dbReference type="ARBA" id="ARBA00022679"/>
    </source>
</evidence>
<accession>A0A328YU90</accession>
<dbReference type="GO" id="GO:0000156">
    <property type="term" value="F:phosphorelay response regulator activity"/>
    <property type="evidence" value="ECO:0007669"/>
    <property type="project" value="TreeGrafter"/>
</dbReference>
<protein>
    <recommendedName>
        <fullName evidence="2">histidine kinase</fullName>
        <ecNumber evidence="2">2.7.13.3</ecNumber>
    </recommendedName>
</protein>
<dbReference type="Proteomes" id="UP000248856">
    <property type="component" value="Unassembled WGS sequence"/>
</dbReference>
<dbReference type="Gene3D" id="1.10.287.130">
    <property type="match status" value="1"/>
</dbReference>
<dbReference type="GO" id="GO:0000155">
    <property type="term" value="F:phosphorelay sensor kinase activity"/>
    <property type="evidence" value="ECO:0007669"/>
    <property type="project" value="InterPro"/>
</dbReference>
<dbReference type="Pfam" id="PF02518">
    <property type="entry name" value="HATPase_c"/>
    <property type="match status" value="1"/>
</dbReference>
<dbReference type="GO" id="GO:0007234">
    <property type="term" value="P:osmosensory signaling via phosphorelay pathway"/>
    <property type="evidence" value="ECO:0007669"/>
    <property type="project" value="TreeGrafter"/>
</dbReference>
<evidence type="ECO:0000256" key="2">
    <source>
        <dbReference type="ARBA" id="ARBA00012438"/>
    </source>
</evidence>
<feature type="coiled-coil region" evidence="6">
    <location>
        <begin position="9"/>
        <end position="36"/>
    </location>
</feature>
<dbReference type="InterPro" id="IPR050351">
    <property type="entry name" value="BphY/WalK/GraS-like"/>
</dbReference>
<keyword evidence="5" id="KW-0418">Kinase</keyword>
<dbReference type="OrthoDB" id="9808408at2"/>
<dbReference type="InterPro" id="IPR005467">
    <property type="entry name" value="His_kinase_dom"/>
</dbReference>
<dbReference type="GO" id="GO:0030295">
    <property type="term" value="F:protein kinase activator activity"/>
    <property type="evidence" value="ECO:0007669"/>
    <property type="project" value="TreeGrafter"/>
</dbReference>
<gene>
    <name evidence="8" type="ORF">AX018_103846</name>
</gene>
<dbReference type="InterPro" id="IPR036890">
    <property type="entry name" value="HATPase_C_sf"/>
</dbReference>
<dbReference type="Pfam" id="PF00512">
    <property type="entry name" value="HisKA"/>
    <property type="match status" value="1"/>
</dbReference>
<dbReference type="Gene3D" id="3.30.565.10">
    <property type="entry name" value="Histidine kinase-like ATPase, C-terminal domain"/>
    <property type="match status" value="1"/>
</dbReference>
<dbReference type="InterPro" id="IPR004358">
    <property type="entry name" value="Sig_transdc_His_kin-like_C"/>
</dbReference>
<dbReference type="PROSITE" id="PS50109">
    <property type="entry name" value="HIS_KIN"/>
    <property type="match status" value="1"/>
</dbReference>
<dbReference type="InterPro" id="IPR003661">
    <property type="entry name" value="HisK_dim/P_dom"/>
</dbReference>
<dbReference type="SMART" id="SM00387">
    <property type="entry name" value="HATPase_c"/>
    <property type="match status" value="1"/>
</dbReference>
<keyword evidence="4" id="KW-0808">Transferase</keyword>
<dbReference type="InterPro" id="IPR003594">
    <property type="entry name" value="HATPase_dom"/>
</dbReference>
<comment type="catalytic activity">
    <reaction evidence="1">
        <text>ATP + protein L-histidine = ADP + protein N-phospho-L-histidine.</text>
        <dbReference type="EC" id="2.7.13.3"/>
    </reaction>
</comment>
<evidence type="ECO:0000256" key="3">
    <source>
        <dbReference type="ARBA" id="ARBA00022553"/>
    </source>
</evidence>
<dbReference type="SMART" id="SM00388">
    <property type="entry name" value="HisKA"/>
    <property type="match status" value="1"/>
</dbReference>
<evidence type="ECO:0000256" key="6">
    <source>
        <dbReference type="SAM" id="Coils"/>
    </source>
</evidence>
<evidence type="ECO:0000313" key="9">
    <source>
        <dbReference type="Proteomes" id="UP000248856"/>
    </source>
</evidence>
<evidence type="ECO:0000259" key="7">
    <source>
        <dbReference type="PROSITE" id="PS50109"/>
    </source>
</evidence>
<dbReference type="PRINTS" id="PR00344">
    <property type="entry name" value="BCTRLSENSOR"/>
</dbReference>
<dbReference type="EC" id="2.7.13.3" evidence="2"/>
<dbReference type="SUPFAM" id="SSF47384">
    <property type="entry name" value="Homodimeric domain of signal transducing histidine kinase"/>
    <property type="match status" value="1"/>
</dbReference>
<evidence type="ECO:0000256" key="5">
    <source>
        <dbReference type="ARBA" id="ARBA00022777"/>
    </source>
</evidence>
<dbReference type="PANTHER" id="PTHR42878">
    <property type="entry name" value="TWO-COMPONENT HISTIDINE KINASE"/>
    <property type="match status" value="1"/>
</dbReference>
<dbReference type="AlphaFoldDB" id="A0A328YU90"/>
<comment type="caution">
    <text evidence="8">The sequence shown here is derived from an EMBL/GenBank/DDBJ whole genome shotgun (WGS) entry which is preliminary data.</text>
</comment>
<name>A0A328YU90_9BURK</name>
<proteinExistence type="predicted"/>
<dbReference type="CDD" id="cd00082">
    <property type="entry name" value="HisKA"/>
    <property type="match status" value="1"/>
</dbReference>
<keyword evidence="3" id="KW-0597">Phosphoprotein</keyword>
<sequence>MSGGETDPVSSTASELERLRAELQAARQEQEAFLRAVSHDLRAPLRHILAYGRLVRELVEESNADPEALQFLDTMAQSGQQLGDMIDGLIQLGRAGLVPLQPRPVAAGAALRAAAQDALAAAAAHAGPAGGEPAWPGCVQWQWPGGSGEEDIALHADPALLHDVLVAVLDNALKFSRPVAQPRIVLEARHAADGLVEIHVRDNGVGFAPERAGPLFGVFQRLHPVSQFKGLGLGLARARRFVQRMEGEIGIDAVPARAGEPVPGQGCVVRIALPAA</sequence>
<organism evidence="8 9">
    <name type="scientific">Paracidovorax anthurii</name>
    <dbReference type="NCBI Taxonomy" id="78229"/>
    <lineage>
        <taxon>Bacteria</taxon>
        <taxon>Pseudomonadati</taxon>
        <taxon>Pseudomonadota</taxon>
        <taxon>Betaproteobacteria</taxon>
        <taxon>Burkholderiales</taxon>
        <taxon>Comamonadaceae</taxon>
        <taxon>Paracidovorax</taxon>
    </lineage>
</organism>
<reference evidence="8 9" key="1">
    <citation type="submission" date="2018-06" db="EMBL/GenBank/DDBJ databases">
        <title>Genomic Encyclopedia of Archaeal and Bacterial Type Strains, Phase II (KMG-II): from individual species to whole genera.</title>
        <authorList>
            <person name="Goeker M."/>
        </authorList>
    </citation>
    <scope>NUCLEOTIDE SEQUENCE [LARGE SCALE GENOMIC DNA]</scope>
    <source>
        <strain evidence="8 9">CFPB 3232</strain>
    </source>
</reference>
<keyword evidence="9" id="KW-1185">Reference proteome</keyword>
<dbReference type="EMBL" id="QLTA01000038">
    <property type="protein sequence ID" value="RAR77310.1"/>
    <property type="molecule type" value="Genomic_DNA"/>
</dbReference>
<dbReference type="SUPFAM" id="SSF55874">
    <property type="entry name" value="ATPase domain of HSP90 chaperone/DNA topoisomerase II/histidine kinase"/>
    <property type="match status" value="1"/>
</dbReference>
<feature type="domain" description="Histidine kinase" evidence="7">
    <location>
        <begin position="36"/>
        <end position="276"/>
    </location>
</feature>